<protein>
    <recommendedName>
        <fullName evidence="4">Lipoprotein</fullName>
    </recommendedName>
</protein>
<proteinExistence type="predicted"/>
<sequence>MKISIRYAFTLLIGSAFALALVGCGGSSNEKSAKEAAFEEAEKKISSDLDQVIHDLPSPTEVPYMLQATGSDFNGTLINGLENLSKYETSEEEASLNLGVYATDMGYLLSYEKVSESRQYMEACQKLAETLGVASVFDVKTMEEFQGNLNNPDSLSKILSRAIVEAETRLESSDRVSVAALILTGSFLEGLYLAVKVIETYPSDVLDETNRNLILEPLVKVVLDQKKPLLDVIAMLKDLPQNDAIAKMITELSILRILYDGDLADIQAKIASNEGNFILTQDMLIDITTEVKRVRNDIVAF</sequence>
<gene>
    <name evidence="2" type="ORF">ACHKAR_09715</name>
</gene>
<organism evidence="2 3">
    <name type="scientific">Marinoscillum luteum</name>
    <dbReference type="NCBI Taxonomy" id="861051"/>
    <lineage>
        <taxon>Bacteria</taxon>
        <taxon>Pseudomonadati</taxon>
        <taxon>Bacteroidota</taxon>
        <taxon>Cytophagia</taxon>
        <taxon>Cytophagales</taxon>
        <taxon>Reichenbachiellaceae</taxon>
        <taxon>Marinoscillum</taxon>
    </lineage>
</organism>
<dbReference type="Proteomes" id="UP001610063">
    <property type="component" value="Unassembled WGS sequence"/>
</dbReference>
<accession>A0ABW7N7X7</accession>
<name>A0ABW7N7X7_9BACT</name>
<reference evidence="2 3" key="1">
    <citation type="journal article" date="2013" name="Int. J. Syst. Evol. Microbiol.">
        <title>Marinoscillum luteum sp. nov., isolated from marine sediment.</title>
        <authorList>
            <person name="Cha I.T."/>
            <person name="Park S.J."/>
            <person name="Kim S.J."/>
            <person name="Kim J.G."/>
            <person name="Jung M.Y."/>
            <person name="Shin K.S."/>
            <person name="Kwon K.K."/>
            <person name="Yang S.H."/>
            <person name="Seo Y.S."/>
            <person name="Rhee S.K."/>
        </authorList>
    </citation>
    <scope>NUCLEOTIDE SEQUENCE [LARGE SCALE GENOMIC DNA]</scope>
    <source>
        <strain evidence="2 3">KCTC 23939</strain>
    </source>
</reference>
<keyword evidence="1" id="KW-0732">Signal</keyword>
<dbReference type="EMBL" id="JBIPKE010000015">
    <property type="protein sequence ID" value="MFH6983717.1"/>
    <property type="molecule type" value="Genomic_DNA"/>
</dbReference>
<dbReference type="RefSeq" id="WP_395417256.1">
    <property type="nucleotide sequence ID" value="NZ_JBIPKE010000015.1"/>
</dbReference>
<feature type="chain" id="PRO_5046874429" description="Lipoprotein" evidence="1">
    <location>
        <begin position="21"/>
        <end position="301"/>
    </location>
</feature>
<evidence type="ECO:0000313" key="2">
    <source>
        <dbReference type="EMBL" id="MFH6983717.1"/>
    </source>
</evidence>
<evidence type="ECO:0000313" key="3">
    <source>
        <dbReference type="Proteomes" id="UP001610063"/>
    </source>
</evidence>
<feature type="signal peptide" evidence="1">
    <location>
        <begin position="1"/>
        <end position="20"/>
    </location>
</feature>
<comment type="caution">
    <text evidence="2">The sequence shown here is derived from an EMBL/GenBank/DDBJ whole genome shotgun (WGS) entry which is preliminary data.</text>
</comment>
<evidence type="ECO:0008006" key="4">
    <source>
        <dbReference type="Google" id="ProtNLM"/>
    </source>
</evidence>
<evidence type="ECO:0000256" key="1">
    <source>
        <dbReference type="SAM" id="SignalP"/>
    </source>
</evidence>
<keyword evidence="3" id="KW-1185">Reference proteome</keyword>
<dbReference type="PROSITE" id="PS51257">
    <property type="entry name" value="PROKAR_LIPOPROTEIN"/>
    <property type="match status" value="1"/>
</dbReference>